<accession>A0A150B8T7</accession>
<organism evidence="2 3">
    <name type="scientific">Bacillus cereus</name>
    <dbReference type="NCBI Taxonomy" id="1396"/>
    <lineage>
        <taxon>Bacteria</taxon>
        <taxon>Bacillati</taxon>
        <taxon>Bacillota</taxon>
        <taxon>Bacilli</taxon>
        <taxon>Bacillales</taxon>
        <taxon>Bacillaceae</taxon>
        <taxon>Bacillus</taxon>
        <taxon>Bacillus cereus group</taxon>
    </lineage>
</organism>
<proteinExistence type="predicted"/>
<keyword evidence="1" id="KW-1133">Transmembrane helix</keyword>
<feature type="transmembrane region" description="Helical" evidence="1">
    <location>
        <begin position="21"/>
        <end position="42"/>
    </location>
</feature>
<feature type="non-terminal residue" evidence="2">
    <location>
        <position position="152"/>
    </location>
</feature>
<dbReference type="AlphaFoldDB" id="A0A150B8T7"/>
<comment type="caution">
    <text evidence="2">The sequence shown here is derived from an EMBL/GenBank/DDBJ whole genome shotgun (WGS) entry which is preliminary data.</text>
</comment>
<feature type="transmembrane region" description="Helical" evidence="1">
    <location>
        <begin position="54"/>
        <end position="74"/>
    </location>
</feature>
<reference evidence="2 3" key="1">
    <citation type="submission" date="2015-12" db="EMBL/GenBank/DDBJ databases">
        <title>Bacillus cereus Group isolate.</title>
        <authorList>
            <person name="Kovac J."/>
        </authorList>
    </citation>
    <scope>NUCLEOTIDE SEQUENCE [LARGE SCALE GENOMIC DNA]</scope>
    <source>
        <strain evidence="2 3">FSL W8-0275</strain>
    </source>
</reference>
<dbReference type="EMBL" id="LOMT01000002">
    <property type="protein sequence ID" value="KXY04118.1"/>
    <property type="molecule type" value="Genomic_DNA"/>
</dbReference>
<name>A0A150B8T7_BACCE</name>
<gene>
    <name evidence="2" type="ORF">AT274_07100</name>
</gene>
<feature type="transmembrane region" description="Helical" evidence="1">
    <location>
        <begin position="118"/>
        <end position="138"/>
    </location>
</feature>
<evidence type="ECO:0000313" key="2">
    <source>
        <dbReference type="EMBL" id="KXY04118.1"/>
    </source>
</evidence>
<sequence>MNKVLEKLLFYHQDERVQQEHMNSLAVAGIIVLYISLFDFLVRGVFLNKPIGEWFMTLIVIVIFSGFYFVQLVCRESVYVIKTKNWFNNLIILVITGVLTFKNGGVSIEKIMKLDISLIYALVLFIKFFVLFFIFKLIRSLIVINDCKIPNN</sequence>
<protein>
    <submittedName>
        <fullName evidence="2">Uncharacterized protein</fullName>
    </submittedName>
</protein>
<keyword evidence="1" id="KW-0812">Transmembrane</keyword>
<keyword evidence="1" id="KW-0472">Membrane</keyword>
<feature type="transmembrane region" description="Helical" evidence="1">
    <location>
        <begin position="86"/>
        <end position="106"/>
    </location>
</feature>
<dbReference type="Proteomes" id="UP000075591">
    <property type="component" value="Unassembled WGS sequence"/>
</dbReference>
<evidence type="ECO:0000313" key="3">
    <source>
        <dbReference type="Proteomes" id="UP000075591"/>
    </source>
</evidence>
<evidence type="ECO:0000256" key="1">
    <source>
        <dbReference type="SAM" id="Phobius"/>
    </source>
</evidence>